<feature type="domain" description="Zn-dependent metallo-hydrolase RNA specificity" evidence="1">
    <location>
        <begin position="271"/>
        <end position="316"/>
    </location>
</feature>
<dbReference type="GO" id="GO:0003684">
    <property type="term" value="F:damaged DNA binding"/>
    <property type="evidence" value="ECO:0007669"/>
    <property type="project" value="TreeGrafter"/>
</dbReference>
<dbReference type="GO" id="GO:0036297">
    <property type="term" value="P:interstrand cross-link repair"/>
    <property type="evidence" value="ECO:0007669"/>
    <property type="project" value="TreeGrafter"/>
</dbReference>
<accession>A0A1J5TF74</accession>
<dbReference type="GO" id="GO:0006303">
    <property type="term" value="P:double-strand break repair via nonhomologous end joining"/>
    <property type="evidence" value="ECO:0007669"/>
    <property type="project" value="TreeGrafter"/>
</dbReference>
<sequence length="332" mass="37475">MTWDIRYNNGVHLPQIDWWLDAHRPVERSVVSHAHFDHLAAHREIICTPQTARLMRLRLPRRRVEHALPFGLTERLTEDCTITLLPAGHICGSALCLLEHEQHGRLLYTGDFKLRPSLTAGTCATPRADVLIMETTFGRPIYQFPEPRAIFDEIRAFCRTTLEDGATPVLMAYSLGKTQELLAGLGDQDAPVLLHPQCFALTRMHEEFGLRFPGYAKFSEERLRGSIVIAPPLAPNAGFFRKIPARRTAFVSGWAIERSTVYRQRCDAAFPLSDHADFPELLHFVEAVAPRRVLTLHGFSTDFARTLRERGIEAFALDKPDQLDLGLALPAP</sequence>
<dbReference type="GO" id="GO:0035312">
    <property type="term" value="F:5'-3' DNA exonuclease activity"/>
    <property type="evidence" value="ECO:0007669"/>
    <property type="project" value="TreeGrafter"/>
</dbReference>
<dbReference type="InterPro" id="IPR011108">
    <property type="entry name" value="RMMBL"/>
</dbReference>
<dbReference type="InterPro" id="IPR036866">
    <property type="entry name" value="RibonucZ/Hydroxyglut_hydro"/>
</dbReference>
<evidence type="ECO:0000313" key="2">
    <source>
        <dbReference type="EMBL" id="OIR18747.1"/>
    </source>
</evidence>
<evidence type="ECO:0000259" key="1">
    <source>
        <dbReference type="Pfam" id="PF07521"/>
    </source>
</evidence>
<name>A0A1J5TF74_9ZZZZ</name>
<organism evidence="2">
    <name type="scientific">mine drainage metagenome</name>
    <dbReference type="NCBI Taxonomy" id="410659"/>
    <lineage>
        <taxon>unclassified sequences</taxon>
        <taxon>metagenomes</taxon>
        <taxon>ecological metagenomes</taxon>
    </lineage>
</organism>
<dbReference type="EMBL" id="MLJW01000002">
    <property type="protein sequence ID" value="OIR18747.1"/>
    <property type="molecule type" value="Genomic_DNA"/>
</dbReference>
<proteinExistence type="predicted"/>
<gene>
    <name evidence="2" type="ORF">GALL_10870</name>
</gene>
<protein>
    <submittedName>
        <fullName evidence="2">Beta-lactamase superfamily domain protein</fullName>
    </submittedName>
</protein>
<dbReference type="AlphaFoldDB" id="A0A1J5TF74"/>
<dbReference type="SUPFAM" id="SSF56281">
    <property type="entry name" value="Metallo-hydrolase/oxidoreductase"/>
    <property type="match status" value="1"/>
</dbReference>
<comment type="caution">
    <text evidence="2">The sequence shown here is derived from an EMBL/GenBank/DDBJ whole genome shotgun (WGS) entry which is preliminary data.</text>
</comment>
<dbReference type="Pfam" id="PF07521">
    <property type="entry name" value="RMMBL"/>
    <property type="match status" value="1"/>
</dbReference>
<dbReference type="Gene3D" id="3.60.15.10">
    <property type="entry name" value="Ribonuclease Z/Hydroxyacylglutathione hydrolase-like"/>
    <property type="match status" value="1"/>
</dbReference>
<reference evidence="2" key="1">
    <citation type="submission" date="2016-10" db="EMBL/GenBank/DDBJ databases">
        <title>Sequence of Gallionella enrichment culture.</title>
        <authorList>
            <person name="Poehlein A."/>
            <person name="Muehling M."/>
            <person name="Daniel R."/>
        </authorList>
    </citation>
    <scope>NUCLEOTIDE SEQUENCE</scope>
</reference>
<dbReference type="PANTHER" id="PTHR23240">
    <property type="entry name" value="DNA CROSS-LINK REPAIR PROTEIN PSO2/SNM1-RELATED"/>
    <property type="match status" value="1"/>
</dbReference>